<proteinExistence type="predicted"/>
<accession>A0A0G1BLF5</accession>
<name>A0A0G1BLF5_9BACT</name>
<organism evidence="1 2">
    <name type="scientific">Candidatus Nomurabacteria bacterium GW2011_GWC2_42_20</name>
    <dbReference type="NCBI Taxonomy" id="1618756"/>
    <lineage>
        <taxon>Bacteria</taxon>
        <taxon>Candidatus Nomuraibacteriota</taxon>
    </lineage>
</organism>
<dbReference type="EMBL" id="LCDG01000011">
    <property type="protein sequence ID" value="KKS47096.1"/>
    <property type="molecule type" value="Genomic_DNA"/>
</dbReference>
<evidence type="ECO:0000313" key="2">
    <source>
        <dbReference type="Proteomes" id="UP000034704"/>
    </source>
</evidence>
<comment type="caution">
    <text evidence="1">The sequence shown here is derived from an EMBL/GenBank/DDBJ whole genome shotgun (WGS) entry which is preliminary data.</text>
</comment>
<reference evidence="1 2" key="1">
    <citation type="journal article" date="2015" name="Nature">
        <title>rRNA introns, odd ribosomes, and small enigmatic genomes across a large radiation of phyla.</title>
        <authorList>
            <person name="Brown C.T."/>
            <person name="Hug L.A."/>
            <person name="Thomas B.C."/>
            <person name="Sharon I."/>
            <person name="Castelle C.J."/>
            <person name="Singh A."/>
            <person name="Wilkins M.J."/>
            <person name="Williams K.H."/>
            <person name="Banfield J.F."/>
        </authorList>
    </citation>
    <scope>NUCLEOTIDE SEQUENCE [LARGE SCALE GENOMIC DNA]</scope>
</reference>
<dbReference type="AlphaFoldDB" id="A0A0G1BLF5"/>
<evidence type="ECO:0000313" key="1">
    <source>
        <dbReference type="EMBL" id="KKS47096.1"/>
    </source>
</evidence>
<gene>
    <name evidence="1" type="ORF">UV12_C0011G0006</name>
</gene>
<sequence>MLLIKDSITAHGILQRKEFKYFVEPFVRSSLCDTLHVELKSQENGVHITLHAPHGYGFLLRYALEAGPLEEWGQHFTITTH</sequence>
<protein>
    <submittedName>
        <fullName evidence="1">Uncharacterized protein</fullName>
    </submittedName>
</protein>
<dbReference type="Proteomes" id="UP000034704">
    <property type="component" value="Unassembled WGS sequence"/>
</dbReference>